<dbReference type="InterPro" id="IPR038595">
    <property type="entry name" value="LOR_sf"/>
</dbReference>
<organism evidence="2 3">
    <name type="scientific">Bifiguratus adelaidae</name>
    <dbReference type="NCBI Taxonomy" id="1938954"/>
    <lineage>
        <taxon>Eukaryota</taxon>
        <taxon>Fungi</taxon>
        <taxon>Fungi incertae sedis</taxon>
        <taxon>Mucoromycota</taxon>
        <taxon>Mucoromycotina</taxon>
        <taxon>Endogonomycetes</taxon>
        <taxon>Endogonales</taxon>
        <taxon>Endogonales incertae sedis</taxon>
        <taxon>Bifiguratus</taxon>
    </lineage>
</organism>
<proteinExistence type="inferred from homology"/>
<comment type="similarity">
    <text evidence="1">Belongs to the LOR family.</text>
</comment>
<dbReference type="EMBL" id="MVBO01000020">
    <property type="protein sequence ID" value="OZJ05217.1"/>
    <property type="molecule type" value="Genomic_DNA"/>
</dbReference>
<dbReference type="OrthoDB" id="97518at2759"/>
<gene>
    <name evidence="2" type="ORF">BZG36_02458</name>
</gene>
<dbReference type="InterPro" id="IPR007612">
    <property type="entry name" value="LOR"/>
</dbReference>
<dbReference type="AlphaFoldDB" id="A0A261Y3L5"/>
<dbReference type="Proteomes" id="UP000242875">
    <property type="component" value="Unassembled WGS sequence"/>
</dbReference>
<reference evidence="2 3" key="1">
    <citation type="journal article" date="2017" name="Mycologia">
        <title>Bifiguratus adelaidae, gen. et sp. nov., a new member of Mucoromycotina in endophytic and soil-dwelling habitats.</title>
        <authorList>
            <person name="Torres-Cruz T.J."/>
            <person name="Billingsley Tobias T.L."/>
            <person name="Almatruk M."/>
            <person name="Hesse C."/>
            <person name="Kuske C.R."/>
            <person name="Desiro A."/>
            <person name="Benucci G.M."/>
            <person name="Bonito G."/>
            <person name="Stajich J.E."/>
            <person name="Dunlap C."/>
            <person name="Arnold A.E."/>
            <person name="Porras-Alfaro A."/>
        </authorList>
    </citation>
    <scope>NUCLEOTIDE SEQUENCE [LARGE SCALE GENOMIC DNA]</scope>
    <source>
        <strain evidence="2 3">AZ0501</strain>
    </source>
</reference>
<dbReference type="InterPro" id="IPR025659">
    <property type="entry name" value="Tubby-like_C"/>
</dbReference>
<comment type="caution">
    <text evidence="2">The sequence shown here is derived from an EMBL/GenBank/DDBJ whole genome shotgun (WGS) entry which is preliminary data.</text>
</comment>
<dbReference type="SUPFAM" id="SSF54518">
    <property type="entry name" value="Tubby C-terminal domain-like"/>
    <property type="match status" value="1"/>
</dbReference>
<evidence type="ECO:0000313" key="2">
    <source>
        <dbReference type="EMBL" id="OZJ05217.1"/>
    </source>
</evidence>
<evidence type="ECO:0000313" key="3">
    <source>
        <dbReference type="Proteomes" id="UP000242875"/>
    </source>
</evidence>
<accession>A0A261Y3L5</accession>
<name>A0A261Y3L5_9FUNG</name>
<dbReference type="Pfam" id="PF04525">
    <property type="entry name" value="LOR"/>
    <property type="match status" value="1"/>
</dbReference>
<keyword evidence="3" id="KW-1185">Reference proteome</keyword>
<dbReference type="Gene3D" id="2.40.160.200">
    <property type="entry name" value="LURP1-related"/>
    <property type="match status" value="1"/>
</dbReference>
<evidence type="ECO:0000256" key="1">
    <source>
        <dbReference type="ARBA" id="ARBA00005437"/>
    </source>
</evidence>
<sequence length="220" mass="24396">MGNQRSTLASIAGTFDIKPDTPIVVTDPRYVLPKPVSLSIPTGRSRIFISDASTKGQYFSCKSRFAHNSCFRKLCDATNTCILSSHPQDVYGKTYKFFAGEDANAPYVAEAKIDELVFSHILIKCYIQTPARNYMIVLQGNWRTKDASIYFIPPKLQEFDLNEEIMSLAIPIARTRMGKGKDRYVVDIAPGVDIAVITALCITLDGRILATSGQNQYVVA</sequence>
<protein>
    <submittedName>
        <fullName evidence="2">Uncharacterized protein</fullName>
    </submittedName>
</protein>